<dbReference type="RefSeq" id="WP_168550677.1">
    <property type="nucleotide sequence ID" value="NZ_JAAWWL010000001.1"/>
</dbReference>
<name>A0ABX1GKN8_9FLAO</name>
<proteinExistence type="predicted"/>
<evidence type="ECO:0000313" key="2">
    <source>
        <dbReference type="Proteomes" id="UP000718451"/>
    </source>
</evidence>
<dbReference type="Proteomes" id="UP000718451">
    <property type="component" value="Unassembled WGS sequence"/>
</dbReference>
<comment type="caution">
    <text evidence="1">The sequence shown here is derived from an EMBL/GenBank/DDBJ whole genome shotgun (WGS) entry which is preliminary data.</text>
</comment>
<gene>
    <name evidence="1" type="ORF">HCU67_00620</name>
</gene>
<reference evidence="1 2" key="1">
    <citation type="submission" date="2020-04" db="EMBL/GenBank/DDBJ databases">
        <authorList>
            <person name="Yoon J."/>
        </authorList>
    </citation>
    <scope>NUCLEOTIDE SEQUENCE [LARGE SCALE GENOMIC DNA]</scope>
    <source>
        <strain evidence="1 2">DJ-13</strain>
    </source>
</reference>
<accession>A0ABX1GKN8</accession>
<protein>
    <submittedName>
        <fullName evidence="1">Uncharacterized protein</fullName>
    </submittedName>
</protein>
<dbReference type="EMBL" id="JAAWWL010000001">
    <property type="protein sequence ID" value="NKI30429.1"/>
    <property type="molecule type" value="Genomic_DNA"/>
</dbReference>
<organism evidence="1 2">
    <name type="scientific">Croceivirga thetidis</name>
    <dbReference type="NCBI Taxonomy" id="2721623"/>
    <lineage>
        <taxon>Bacteria</taxon>
        <taxon>Pseudomonadati</taxon>
        <taxon>Bacteroidota</taxon>
        <taxon>Flavobacteriia</taxon>
        <taxon>Flavobacteriales</taxon>
        <taxon>Flavobacteriaceae</taxon>
        <taxon>Croceivirga</taxon>
    </lineage>
</organism>
<keyword evidence="2" id="KW-1185">Reference proteome</keyword>
<evidence type="ECO:0000313" key="1">
    <source>
        <dbReference type="EMBL" id="NKI30429.1"/>
    </source>
</evidence>
<sequence length="125" mass="14654">MSWDIILFNSKQKIESVAELDKEQLVPIDFSSILEKSFDNIVKDENHREIKGKDFSIDFFTDDKLVSNKMLSLYGENGLFELIELAKKQDWQIFDTGLGSMIDLENPENNGYENHRKYVEQLMKK</sequence>